<dbReference type="GO" id="GO:0016788">
    <property type="term" value="F:hydrolase activity, acting on ester bonds"/>
    <property type="evidence" value="ECO:0007669"/>
    <property type="project" value="InterPro"/>
</dbReference>
<dbReference type="KEGG" id="cni:Calni_1912"/>
<evidence type="ECO:0000313" key="3">
    <source>
        <dbReference type="EMBL" id="ADR19816.1"/>
    </source>
</evidence>
<dbReference type="EMBL" id="CP002347">
    <property type="protein sequence ID" value="ADR19816.1"/>
    <property type="molecule type" value="Genomic_DNA"/>
</dbReference>
<dbReference type="OrthoDB" id="45555at2"/>
<dbReference type="Proteomes" id="UP000007039">
    <property type="component" value="Chromosome"/>
</dbReference>
<dbReference type="Gene3D" id="3.30.70.1900">
    <property type="match status" value="1"/>
</dbReference>
<dbReference type="eggNOG" id="COG1583">
    <property type="taxonomic scope" value="Bacteria"/>
</dbReference>
<sequence>MRFKILLRSDKLPLIYRHIFMSMIKEALKQSNPDYKDKLYPDKNFEKTKVAKPFTFSIMMPPGRKLETGTIDINGKTITDKIFYYPEGSYLSFLLSSSDYEFVMNLYNGLIKMKRFEYSSDIKFEYLKSMLLNEKDITENEITFKTLSPILVENKNEKPVLPIQESLQNFNDELNIIQDKIFKDVRGFGLKSRLNLTPLNIRKQVVKHTLRGFREKTGRDYMTLTCFEGTFKLQGSPEDLHLLYQTGIGLRTGQGFGMVEVASE</sequence>
<dbReference type="STRING" id="768670.Calni_1912"/>
<keyword evidence="4" id="KW-1185">Reference proteome</keyword>
<dbReference type="HOGENOM" id="CLU_090947_0_0_0"/>
<gene>
    <name evidence="3" type="ordered locus">Calni_1912</name>
</gene>
<evidence type="ECO:0000259" key="2">
    <source>
        <dbReference type="Pfam" id="PF01881"/>
    </source>
</evidence>
<accession>E4TH18</accession>
<keyword evidence="1" id="KW-0051">Antiviral defense</keyword>
<dbReference type="InterPro" id="IPR049435">
    <property type="entry name" value="Cas_Cas6_C"/>
</dbReference>
<dbReference type="RefSeq" id="WP_013452025.1">
    <property type="nucleotide sequence ID" value="NC_014758.1"/>
</dbReference>
<dbReference type="NCBIfam" id="TIGR01877">
    <property type="entry name" value="cas_cas6"/>
    <property type="match status" value="1"/>
</dbReference>
<reference evidence="3 4" key="2">
    <citation type="journal article" date="2011" name="Stand. Genomic Sci.">
        <title>Complete genome sequence of Calditerrivibrio nitroreducens type strain (Yu37-1).</title>
        <authorList>
            <person name="Pitluck S."/>
            <person name="Sikorski J."/>
            <person name="Zeytun A."/>
            <person name="Lapidus A."/>
            <person name="Nolan M."/>
            <person name="Lucas S."/>
            <person name="Hammon N."/>
            <person name="Deshpande S."/>
            <person name="Cheng J.F."/>
            <person name="Tapia R."/>
            <person name="Han C."/>
            <person name="Goodwin L."/>
            <person name="Liolios K."/>
            <person name="Pagani I."/>
            <person name="Ivanova N."/>
            <person name="Mavromatis K."/>
            <person name="Pati A."/>
            <person name="Chen A."/>
            <person name="Palaniappan K."/>
            <person name="Hauser L."/>
            <person name="Chang Y.J."/>
            <person name="Jeffries C.D."/>
            <person name="Detter J.C."/>
            <person name="Brambilla E."/>
            <person name="Djao O.D."/>
            <person name="Rohde M."/>
            <person name="Spring S."/>
            <person name="Goker M."/>
            <person name="Woyke T."/>
            <person name="Bristow J."/>
            <person name="Eisen J.A."/>
            <person name="Markowitz V."/>
            <person name="Hugenholtz P."/>
            <person name="Kyrpides N.C."/>
            <person name="Klenk H.P."/>
            <person name="Land M."/>
        </authorList>
    </citation>
    <scope>NUCLEOTIDE SEQUENCE [LARGE SCALE GENOMIC DNA]</scope>
    <source>
        <strain evidence="4">DSM 19672 / NBRC 101217 / Yu37-1</strain>
    </source>
</reference>
<dbReference type="AlphaFoldDB" id="E4TH18"/>
<reference key="1">
    <citation type="submission" date="2010-11" db="EMBL/GenBank/DDBJ databases">
        <title>The complete genome of chromosome of Calditerrivibrio nitroreducens DSM 19672.</title>
        <authorList>
            <consortium name="US DOE Joint Genome Institute (JGI-PGF)"/>
            <person name="Lucas S."/>
            <person name="Copeland A."/>
            <person name="Lapidus A."/>
            <person name="Bruce D."/>
            <person name="Goodwin L."/>
            <person name="Pitluck S."/>
            <person name="Kyrpides N."/>
            <person name="Mavromatis K."/>
            <person name="Ivanova N."/>
            <person name="Mikhailova N."/>
            <person name="Zeytun A."/>
            <person name="Brettin T."/>
            <person name="Detter J.C."/>
            <person name="Tapia R."/>
            <person name="Han C."/>
            <person name="Land M."/>
            <person name="Hauser L."/>
            <person name="Markowitz V."/>
            <person name="Cheng J.-F."/>
            <person name="Hugenholtz P."/>
            <person name="Woyke T."/>
            <person name="Wu D."/>
            <person name="Spring S."/>
            <person name="Schroeder M."/>
            <person name="Brambilla E."/>
            <person name="Klenk H.-P."/>
            <person name="Eisen J.A."/>
        </authorList>
    </citation>
    <scope>NUCLEOTIDE SEQUENCE [LARGE SCALE GENOMIC DNA]</scope>
    <source>
        <strain>DSM 19672</strain>
    </source>
</reference>
<dbReference type="PANTHER" id="PTHR36984">
    <property type="entry name" value="CRISPR-ASSOCIATED ENDORIBONUCLEASE CAS6 1"/>
    <property type="match status" value="1"/>
</dbReference>
<name>E4TH18_CALNY</name>
<dbReference type="InterPro" id="IPR010156">
    <property type="entry name" value="CRISPR-assoc_prot_Cas6"/>
</dbReference>
<evidence type="ECO:0000313" key="4">
    <source>
        <dbReference type="Proteomes" id="UP000007039"/>
    </source>
</evidence>
<dbReference type="InterPro" id="IPR045747">
    <property type="entry name" value="CRISPR-assoc_prot_Cas6_N_sf"/>
</dbReference>
<dbReference type="GO" id="GO:0051607">
    <property type="term" value="P:defense response to virus"/>
    <property type="evidence" value="ECO:0007669"/>
    <property type="project" value="UniProtKB-KW"/>
</dbReference>
<proteinExistence type="predicted"/>
<organism evidence="3 4">
    <name type="scientific">Calditerrivibrio nitroreducens (strain DSM 19672 / NBRC 101217 / Yu37-1)</name>
    <dbReference type="NCBI Taxonomy" id="768670"/>
    <lineage>
        <taxon>Bacteria</taxon>
        <taxon>Pseudomonadati</taxon>
        <taxon>Deferribacterota</taxon>
        <taxon>Deferribacteres</taxon>
        <taxon>Deferribacterales</taxon>
        <taxon>Calditerrivibrionaceae</taxon>
    </lineage>
</organism>
<evidence type="ECO:0000256" key="1">
    <source>
        <dbReference type="ARBA" id="ARBA00023118"/>
    </source>
</evidence>
<dbReference type="PANTHER" id="PTHR36984:SF3">
    <property type="entry name" value="CRISPR-ASSOCIATED ENDORIBONUCLEASE CAS6"/>
    <property type="match status" value="1"/>
</dbReference>
<feature type="domain" description="CRISPR associated protein Cas6 C-terminal" evidence="2">
    <location>
        <begin position="133"/>
        <end position="261"/>
    </location>
</feature>
<dbReference type="Gene3D" id="3.30.70.1890">
    <property type="match status" value="1"/>
</dbReference>
<protein>
    <submittedName>
        <fullName evidence="3">CRISPR-associated protein Cas6</fullName>
    </submittedName>
</protein>
<dbReference type="Pfam" id="PF01881">
    <property type="entry name" value="Cas_Cas6_C"/>
    <property type="match status" value="1"/>
</dbReference>
<dbReference type="CDD" id="cd21140">
    <property type="entry name" value="Cas6_I-like"/>
    <property type="match status" value="1"/>
</dbReference>